<feature type="domain" description="Transketolase-like pyrimidine-binding" evidence="12">
    <location>
        <begin position="320"/>
        <end position="485"/>
    </location>
</feature>
<dbReference type="HAMAP" id="MF_00315">
    <property type="entry name" value="DXP_synth"/>
    <property type="match status" value="1"/>
</dbReference>
<dbReference type="UniPathway" id="UPA00064">
    <property type="reaction ID" value="UER00091"/>
</dbReference>
<dbReference type="InterPro" id="IPR009014">
    <property type="entry name" value="Transketo_C/PFOR_II"/>
</dbReference>
<dbReference type="NCBIfam" id="NF003933">
    <property type="entry name" value="PRK05444.2-2"/>
    <property type="match status" value="1"/>
</dbReference>
<dbReference type="NCBIfam" id="TIGR00204">
    <property type="entry name" value="dxs"/>
    <property type="match status" value="1"/>
</dbReference>
<dbReference type="GO" id="GO:0030976">
    <property type="term" value="F:thiamine pyrophosphate binding"/>
    <property type="evidence" value="ECO:0007669"/>
    <property type="project" value="UniProtKB-UniRule"/>
</dbReference>
<feature type="binding site" evidence="11">
    <location>
        <position position="289"/>
    </location>
    <ligand>
        <name>thiamine diphosphate</name>
        <dbReference type="ChEBI" id="CHEBI:58937"/>
    </ligand>
</feature>
<dbReference type="Pfam" id="PF13292">
    <property type="entry name" value="DXP_synthase_N"/>
    <property type="match status" value="1"/>
</dbReference>
<dbReference type="GO" id="GO:0016114">
    <property type="term" value="P:terpenoid biosynthetic process"/>
    <property type="evidence" value="ECO:0007669"/>
    <property type="project" value="UniProtKB-UniRule"/>
</dbReference>
<dbReference type="PROSITE" id="PS00801">
    <property type="entry name" value="TRANSKETOLASE_1"/>
    <property type="match status" value="1"/>
</dbReference>
<dbReference type="PANTHER" id="PTHR43322">
    <property type="entry name" value="1-D-DEOXYXYLULOSE 5-PHOSPHATE SYNTHASE-RELATED"/>
    <property type="match status" value="1"/>
</dbReference>
<feature type="binding site" evidence="11">
    <location>
        <position position="151"/>
    </location>
    <ligand>
        <name>Mg(2+)</name>
        <dbReference type="ChEBI" id="CHEBI:18420"/>
    </ligand>
</feature>
<evidence type="ECO:0000259" key="12">
    <source>
        <dbReference type="SMART" id="SM00861"/>
    </source>
</evidence>
<comment type="function">
    <text evidence="10 11">Catalyzes the acyloin condensation reaction between C atoms 2 and 3 of pyruvate and glyceraldehyde 3-phosphate to yield 1-deoxy-D-xylulose-5-phosphate (DXP).</text>
</comment>
<feature type="binding site" evidence="11">
    <location>
        <position position="180"/>
    </location>
    <ligand>
        <name>thiamine diphosphate</name>
        <dbReference type="ChEBI" id="CHEBI:58937"/>
    </ligand>
</feature>
<comment type="subunit">
    <text evidence="3 11">Homodimer.</text>
</comment>
<keyword evidence="4 11" id="KW-0808">Transferase</keyword>
<dbReference type="GO" id="GO:0009228">
    <property type="term" value="P:thiamine biosynthetic process"/>
    <property type="evidence" value="ECO:0007669"/>
    <property type="project" value="UniProtKB-UniRule"/>
</dbReference>
<dbReference type="EMBL" id="FRXO01000001">
    <property type="protein sequence ID" value="SHO61042.1"/>
    <property type="molecule type" value="Genomic_DNA"/>
</dbReference>
<dbReference type="FunFam" id="3.40.50.920:FF:000002">
    <property type="entry name" value="1-deoxy-D-xylulose-5-phosphate synthase"/>
    <property type="match status" value="1"/>
</dbReference>
<evidence type="ECO:0000256" key="9">
    <source>
        <dbReference type="ARBA" id="ARBA00023229"/>
    </source>
</evidence>
<dbReference type="SUPFAM" id="SSF52922">
    <property type="entry name" value="TK C-terminal domain-like"/>
    <property type="match status" value="1"/>
</dbReference>
<evidence type="ECO:0000256" key="10">
    <source>
        <dbReference type="ARBA" id="ARBA00055605"/>
    </source>
</evidence>
<dbReference type="InterPro" id="IPR029061">
    <property type="entry name" value="THDP-binding"/>
</dbReference>
<dbReference type="InterPro" id="IPR033248">
    <property type="entry name" value="Transketolase_C"/>
</dbReference>
<keyword evidence="7 11" id="KW-0784">Thiamine biosynthesis</keyword>
<evidence type="ECO:0000256" key="4">
    <source>
        <dbReference type="ARBA" id="ARBA00022679"/>
    </source>
</evidence>
<evidence type="ECO:0000256" key="11">
    <source>
        <dbReference type="HAMAP-Rule" id="MF_00315"/>
    </source>
</evidence>
<keyword evidence="14" id="KW-1185">Reference proteome</keyword>
<keyword evidence="6 11" id="KW-0460">Magnesium</keyword>
<dbReference type="CDD" id="cd02007">
    <property type="entry name" value="TPP_DXS"/>
    <property type="match status" value="1"/>
</dbReference>
<reference evidence="13 14" key="1">
    <citation type="submission" date="2016-12" db="EMBL/GenBank/DDBJ databases">
        <authorList>
            <person name="Song W.-J."/>
            <person name="Kurnit D.M."/>
        </authorList>
    </citation>
    <scope>NUCLEOTIDE SEQUENCE [LARGE SCALE GENOMIC DNA]</scope>
    <source>
        <strain evidence="13 14">DSM 19599</strain>
    </source>
</reference>
<keyword evidence="5 11" id="KW-0479">Metal-binding</keyword>
<proteinExistence type="inferred from homology"/>
<feature type="binding site" evidence="11">
    <location>
        <position position="180"/>
    </location>
    <ligand>
        <name>Mg(2+)</name>
        <dbReference type="ChEBI" id="CHEBI:18420"/>
    </ligand>
</feature>
<evidence type="ECO:0000313" key="13">
    <source>
        <dbReference type="EMBL" id="SHO61042.1"/>
    </source>
</evidence>
<dbReference type="Pfam" id="PF02779">
    <property type="entry name" value="Transket_pyr"/>
    <property type="match status" value="1"/>
</dbReference>
<dbReference type="InterPro" id="IPR005477">
    <property type="entry name" value="Dxylulose-5-P_synthase"/>
</dbReference>
<dbReference type="InterPro" id="IPR049557">
    <property type="entry name" value="Transketolase_CS"/>
</dbReference>
<dbReference type="PANTHER" id="PTHR43322:SF5">
    <property type="entry name" value="1-DEOXY-D-XYLULOSE-5-PHOSPHATE SYNTHASE, CHLOROPLASTIC"/>
    <property type="match status" value="1"/>
</dbReference>
<evidence type="ECO:0000313" key="14">
    <source>
        <dbReference type="Proteomes" id="UP000186406"/>
    </source>
</evidence>
<evidence type="ECO:0000256" key="7">
    <source>
        <dbReference type="ARBA" id="ARBA00022977"/>
    </source>
</evidence>
<keyword evidence="8 11" id="KW-0786">Thiamine pyrophosphate</keyword>
<dbReference type="RefSeq" id="WP_073625602.1">
    <property type="nucleotide sequence ID" value="NZ_FRXO01000001.1"/>
</dbReference>
<dbReference type="CDD" id="cd07033">
    <property type="entry name" value="TPP_PYR_DXS_TK_like"/>
    <property type="match status" value="1"/>
</dbReference>
<dbReference type="GO" id="GO:0019288">
    <property type="term" value="P:isopentenyl diphosphate biosynthetic process, methylerythritol 4-phosphate pathway"/>
    <property type="evidence" value="ECO:0007669"/>
    <property type="project" value="UniProtKB-ARBA"/>
</dbReference>
<accession>A0A1M7Z8C7</accession>
<feature type="binding site" evidence="11">
    <location>
        <begin position="120"/>
        <end position="122"/>
    </location>
    <ligand>
        <name>thiamine diphosphate</name>
        <dbReference type="ChEBI" id="CHEBI:58937"/>
    </ligand>
</feature>
<protein>
    <recommendedName>
        <fullName evidence="11">1-deoxy-D-xylulose-5-phosphate synthase</fullName>
        <ecNumber evidence="11">2.2.1.7</ecNumber>
    </recommendedName>
    <alternativeName>
        <fullName evidence="11">1-deoxyxylulose-5-phosphate synthase</fullName>
        <shortName evidence="11">DXP synthase</shortName>
        <shortName evidence="11">DXPS</shortName>
    </alternativeName>
</protein>
<comment type="similarity">
    <text evidence="2 11">Belongs to the transketolase family. DXPS subfamily.</text>
</comment>
<name>A0A1M7Z8C7_9HYPH</name>
<evidence type="ECO:0000256" key="6">
    <source>
        <dbReference type="ARBA" id="ARBA00022842"/>
    </source>
</evidence>
<dbReference type="FunFam" id="3.40.50.970:FF:000005">
    <property type="entry name" value="1-deoxy-D-xylulose-5-phosphate synthase"/>
    <property type="match status" value="1"/>
</dbReference>
<dbReference type="Pfam" id="PF02780">
    <property type="entry name" value="Transketolase_C"/>
    <property type="match status" value="1"/>
</dbReference>
<feature type="binding site" evidence="11">
    <location>
        <begin position="152"/>
        <end position="153"/>
    </location>
    <ligand>
        <name>thiamine diphosphate</name>
        <dbReference type="ChEBI" id="CHEBI:58937"/>
    </ligand>
</feature>
<dbReference type="GO" id="GO:0008661">
    <property type="term" value="F:1-deoxy-D-xylulose-5-phosphate synthase activity"/>
    <property type="evidence" value="ECO:0007669"/>
    <property type="project" value="UniProtKB-UniRule"/>
</dbReference>
<dbReference type="Gene3D" id="3.40.50.920">
    <property type="match status" value="1"/>
</dbReference>
<dbReference type="AlphaFoldDB" id="A0A1M7Z8C7"/>
<dbReference type="EC" id="2.2.1.7" evidence="11"/>
<dbReference type="Gene3D" id="3.40.50.970">
    <property type="match status" value="2"/>
</dbReference>
<dbReference type="Proteomes" id="UP000186406">
    <property type="component" value="Unassembled WGS sequence"/>
</dbReference>
<dbReference type="SMART" id="SM00861">
    <property type="entry name" value="Transket_pyr"/>
    <property type="match status" value="1"/>
</dbReference>
<comment type="cofactor">
    <cofactor evidence="11">
        <name>thiamine diphosphate</name>
        <dbReference type="ChEBI" id="CHEBI:58937"/>
    </cofactor>
    <text evidence="11">Binds 1 thiamine pyrophosphate per subunit.</text>
</comment>
<evidence type="ECO:0000256" key="8">
    <source>
        <dbReference type="ARBA" id="ARBA00023052"/>
    </source>
</evidence>
<dbReference type="PROSITE" id="PS00802">
    <property type="entry name" value="TRANSKETOLASE_2"/>
    <property type="match status" value="1"/>
</dbReference>
<dbReference type="InterPro" id="IPR020826">
    <property type="entry name" value="Transketolase_BS"/>
</dbReference>
<dbReference type="OrthoDB" id="9803371at2"/>
<sequence>MTVPTKTPLLDRVATPEDVRRLPESALRQLADEVRQETISAVSVTGGHLGASLGVVELTVALHHVFRTPDDKVIWDVGHQAYPHKILTGRRDRIRTLRQPGGLSGFTRRSESEYDPFGAAHSSTSISAGLGFAVARDLKGEDNAVVCVIGDGAMSAGMAYEAMNNAGAFGSRLIVILNDNDMSIAPPVGAMSGYLARLVSGRTYLSLREAMKGLVRHLPPFVERGAARAEEFARGFAMGGTMFEELGFYYVGPVDGHDLDQLVPVLKNVRDAAKGPVLVHVVTQKGKGYAPAEKASDKYHGVNRFDVVTGEQAKPKANAPSYTKVFATSLIDEAGRDERVVAITAAMPSGTGLDLFGQAFPKRTFDVGIAEQHAVTFAAGLAADGMKPFCAIYSTFLQRGYDQIAHDVALQGLPVRFPIDRAGLVGADGATHAGAFDIAFLSCLPGMVVMAAGDEAELRHMVATAAAFDEGPIAFRYPRGEGLGVEMPERGSVLEIGRGRVLREGTTVALLSFGGRLGECLAAAEELEGRGLSTTVADARFAKPLDTDLVARLARDHAVLVTVEEGSVGGFGSQVLHFMATAGLLDGRLKVRTLELPDRYLDHDKPEAMYAAIGLDARGIVATVAGLLGQEAAGQPMRA</sequence>
<evidence type="ECO:0000256" key="5">
    <source>
        <dbReference type="ARBA" id="ARBA00022723"/>
    </source>
</evidence>
<comment type="cofactor">
    <cofactor evidence="11">
        <name>Mg(2+)</name>
        <dbReference type="ChEBI" id="CHEBI:18420"/>
    </cofactor>
    <text evidence="11">Binds 1 Mg(2+) ion per subunit.</text>
</comment>
<evidence type="ECO:0000256" key="2">
    <source>
        <dbReference type="ARBA" id="ARBA00011081"/>
    </source>
</evidence>
<organism evidence="13 14">
    <name type="scientific">Pseudoxanthobacter soli DSM 19599</name>
    <dbReference type="NCBI Taxonomy" id="1123029"/>
    <lineage>
        <taxon>Bacteria</taxon>
        <taxon>Pseudomonadati</taxon>
        <taxon>Pseudomonadota</taxon>
        <taxon>Alphaproteobacteria</taxon>
        <taxon>Hyphomicrobiales</taxon>
        <taxon>Segnochrobactraceae</taxon>
        <taxon>Pseudoxanthobacter</taxon>
    </lineage>
</organism>
<gene>
    <name evidence="11" type="primary">dxs</name>
    <name evidence="13" type="ORF">SAMN02745172_00516</name>
</gene>
<dbReference type="SUPFAM" id="SSF52518">
    <property type="entry name" value="Thiamin diphosphate-binding fold (THDP-binding)"/>
    <property type="match status" value="2"/>
</dbReference>
<feature type="binding site" evidence="11">
    <location>
        <position position="79"/>
    </location>
    <ligand>
        <name>thiamine diphosphate</name>
        <dbReference type="ChEBI" id="CHEBI:58937"/>
    </ligand>
</feature>
<dbReference type="STRING" id="1123029.SAMN02745172_00516"/>
<evidence type="ECO:0000256" key="1">
    <source>
        <dbReference type="ARBA" id="ARBA00004980"/>
    </source>
</evidence>
<dbReference type="GO" id="GO:0000287">
    <property type="term" value="F:magnesium ion binding"/>
    <property type="evidence" value="ECO:0007669"/>
    <property type="project" value="UniProtKB-UniRule"/>
</dbReference>
<keyword evidence="9 11" id="KW-0414">Isoprene biosynthesis</keyword>
<evidence type="ECO:0000256" key="3">
    <source>
        <dbReference type="ARBA" id="ARBA00011738"/>
    </source>
</evidence>
<feature type="binding site" evidence="11">
    <location>
        <position position="371"/>
    </location>
    <ligand>
        <name>thiamine diphosphate</name>
        <dbReference type="ChEBI" id="CHEBI:58937"/>
    </ligand>
</feature>
<comment type="pathway">
    <text evidence="1 11">Metabolic intermediate biosynthesis; 1-deoxy-D-xylulose 5-phosphate biosynthesis; 1-deoxy-D-xylulose 5-phosphate from D-glyceraldehyde 3-phosphate and pyruvate: step 1/1.</text>
</comment>
<dbReference type="InterPro" id="IPR005475">
    <property type="entry name" value="Transketolase-like_Pyr-bd"/>
</dbReference>
<comment type="catalytic activity">
    <reaction evidence="11">
        <text>D-glyceraldehyde 3-phosphate + pyruvate + H(+) = 1-deoxy-D-xylulose 5-phosphate + CO2</text>
        <dbReference type="Rhea" id="RHEA:12605"/>
        <dbReference type="ChEBI" id="CHEBI:15361"/>
        <dbReference type="ChEBI" id="CHEBI:15378"/>
        <dbReference type="ChEBI" id="CHEBI:16526"/>
        <dbReference type="ChEBI" id="CHEBI:57792"/>
        <dbReference type="ChEBI" id="CHEBI:59776"/>
        <dbReference type="EC" id="2.2.1.7"/>
    </reaction>
</comment>